<protein>
    <submittedName>
        <fullName evidence="2">Uncharacterized protein</fullName>
    </submittedName>
</protein>
<comment type="caution">
    <text evidence="2">The sequence shown here is derived from an EMBL/GenBank/DDBJ whole genome shotgun (WGS) entry which is preliminary data.</text>
</comment>
<evidence type="ECO:0000313" key="3">
    <source>
        <dbReference type="Proteomes" id="UP000499080"/>
    </source>
</evidence>
<feature type="compositionally biased region" description="Basic residues" evidence="1">
    <location>
        <begin position="1"/>
        <end position="12"/>
    </location>
</feature>
<feature type="region of interest" description="Disordered" evidence="1">
    <location>
        <begin position="1"/>
        <end position="27"/>
    </location>
</feature>
<dbReference type="EMBL" id="BGPR01030587">
    <property type="protein sequence ID" value="GBO03198.1"/>
    <property type="molecule type" value="Genomic_DNA"/>
</dbReference>
<feature type="compositionally biased region" description="Basic and acidic residues" evidence="1">
    <location>
        <begin position="13"/>
        <end position="22"/>
    </location>
</feature>
<organism evidence="2 3">
    <name type="scientific">Araneus ventricosus</name>
    <name type="common">Orbweaver spider</name>
    <name type="synonym">Epeira ventricosa</name>
    <dbReference type="NCBI Taxonomy" id="182803"/>
    <lineage>
        <taxon>Eukaryota</taxon>
        <taxon>Metazoa</taxon>
        <taxon>Ecdysozoa</taxon>
        <taxon>Arthropoda</taxon>
        <taxon>Chelicerata</taxon>
        <taxon>Arachnida</taxon>
        <taxon>Araneae</taxon>
        <taxon>Araneomorphae</taxon>
        <taxon>Entelegynae</taxon>
        <taxon>Araneoidea</taxon>
        <taxon>Araneidae</taxon>
        <taxon>Araneus</taxon>
    </lineage>
</organism>
<accession>A0A4Y2TRP2</accession>
<gene>
    <name evidence="2" type="ORF">AVEN_45835_1</name>
</gene>
<keyword evidence="3" id="KW-1185">Reference proteome</keyword>
<proteinExistence type="predicted"/>
<sequence length="108" mass="11858">MTQIKLPHKTRGRTLDPQRQIERAPSTQTRRIFSVIKFRTPNPPATLPLGHSGPCGSGDKIAQIIRNSVRVRLPGRGSARQVSRPAVREEGCDEVGLKSSKGLYLSTS</sequence>
<name>A0A4Y2TRP2_ARAVE</name>
<evidence type="ECO:0000313" key="2">
    <source>
        <dbReference type="EMBL" id="GBO03198.1"/>
    </source>
</evidence>
<dbReference type="AlphaFoldDB" id="A0A4Y2TRP2"/>
<reference evidence="2 3" key="1">
    <citation type="journal article" date="2019" name="Sci. Rep.">
        <title>Orb-weaving spider Araneus ventricosus genome elucidates the spidroin gene catalogue.</title>
        <authorList>
            <person name="Kono N."/>
            <person name="Nakamura H."/>
            <person name="Ohtoshi R."/>
            <person name="Moran D.A.P."/>
            <person name="Shinohara A."/>
            <person name="Yoshida Y."/>
            <person name="Fujiwara M."/>
            <person name="Mori M."/>
            <person name="Tomita M."/>
            <person name="Arakawa K."/>
        </authorList>
    </citation>
    <scope>NUCLEOTIDE SEQUENCE [LARGE SCALE GENOMIC DNA]</scope>
</reference>
<dbReference type="Proteomes" id="UP000499080">
    <property type="component" value="Unassembled WGS sequence"/>
</dbReference>
<evidence type="ECO:0000256" key="1">
    <source>
        <dbReference type="SAM" id="MobiDB-lite"/>
    </source>
</evidence>